<evidence type="ECO:0000256" key="1">
    <source>
        <dbReference type="SAM" id="MobiDB-lite"/>
    </source>
</evidence>
<sequence length="139" mass="16454">MWSQKKYIGSTKEREDLCRLYIEFDGDMDRIMESALCAETEDEPRIREVLQRLIEAQEIPAYRAFTHESAQKRRNRRGKVEMEREEAETKQKEMGITSEDSLTALIKRKQQSNEQKFNSLISDLEEKYCEEEPKRSGAK</sequence>
<name>A0AAV6H2U2_9TELE</name>
<dbReference type="PANTHER" id="PTHR44144">
    <property type="entry name" value="DNAJ HOMOLOG SUBFAMILY C MEMBER 9"/>
    <property type="match status" value="1"/>
</dbReference>
<reference evidence="3" key="1">
    <citation type="submission" date="2020-10" db="EMBL/GenBank/DDBJ databases">
        <title>Chromosome-scale genome assembly of the Allis shad, Alosa alosa.</title>
        <authorList>
            <person name="Margot Z."/>
            <person name="Christophe K."/>
            <person name="Cabau C."/>
            <person name="Louis A."/>
            <person name="Berthelot C."/>
            <person name="Parey E."/>
            <person name="Roest Crollius H."/>
            <person name="Montfort J."/>
            <person name="Robinson-Rechavi M."/>
            <person name="Bucao C."/>
            <person name="Bouchez O."/>
            <person name="Gislard M."/>
            <person name="Lluch J."/>
            <person name="Milhes M."/>
            <person name="Lampietro C."/>
            <person name="Lopez Roques C."/>
            <person name="Donnadieu C."/>
            <person name="Braasch I."/>
            <person name="Desvignes T."/>
            <person name="Postlethwait J."/>
            <person name="Bobe J."/>
            <person name="Guiguen Y."/>
        </authorList>
    </citation>
    <scope>NUCLEOTIDE SEQUENCE</scope>
    <source>
        <strain evidence="3">M-15738</strain>
        <tissue evidence="3">Blood</tissue>
    </source>
</reference>
<protein>
    <recommendedName>
        <fullName evidence="2">DNAJC9 HTH domain-containing protein</fullName>
    </recommendedName>
</protein>
<feature type="domain" description="DNAJC9 HTH" evidence="2">
    <location>
        <begin position="7"/>
        <end position="74"/>
    </location>
</feature>
<dbReference type="GO" id="GO:0005634">
    <property type="term" value="C:nucleus"/>
    <property type="evidence" value="ECO:0007669"/>
    <property type="project" value="TreeGrafter"/>
</dbReference>
<keyword evidence="4" id="KW-1185">Reference proteome</keyword>
<proteinExistence type="predicted"/>
<gene>
    <name evidence="3" type="ORF">AALO_G00088000</name>
</gene>
<dbReference type="InterPro" id="IPR056453">
    <property type="entry name" value="HTH_DNAJC9"/>
</dbReference>
<dbReference type="GO" id="GO:0005737">
    <property type="term" value="C:cytoplasm"/>
    <property type="evidence" value="ECO:0007669"/>
    <property type="project" value="TreeGrafter"/>
</dbReference>
<feature type="region of interest" description="Disordered" evidence="1">
    <location>
        <begin position="65"/>
        <end position="99"/>
    </location>
</feature>
<evidence type="ECO:0000313" key="3">
    <source>
        <dbReference type="EMBL" id="KAG5280340.1"/>
    </source>
</evidence>
<dbReference type="GO" id="GO:0031072">
    <property type="term" value="F:heat shock protein binding"/>
    <property type="evidence" value="ECO:0007669"/>
    <property type="project" value="TreeGrafter"/>
</dbReference>
<feature type="compositionally biased region" description="Basic and acidic residues" evidence="1">
    <location>
        <begin position="78"/>
        <end position="93"/>
    </location>
</feature>
<comment type="caution">
    <text evidence="3">The sequence shown here is derived from an EMBL/GenBank/DDBJ whole genome shotgun (WGS) entry which is preliminary data.</text>
</comment>
<dbReference type="Proteomes" id="UP000823561">
    <property type="component" value="Chromosome 6"/>
</dbReference>
<dbReference type="AlphaFoldDB" id="A0AAV6H2U2"/>
<evidence type="ECO:0000313" key="4">
    <source>
        <dbReference type="Proteomes" id="UP000823561"/>
    </source>
</evidence>
<accession>A0AAV6H2U2</accession>
<dbReference type="EMBL" id="JADWDJ010000006">
    <property type="protein sequence ID" value="KAG5280340.1"/>
    <property type="molecule type" value="Genomic_DNA"/>
</dbReference>
<dbReference type="InterPro" id="IPR052594">
    <property type="entry name" value="J_domain-containing_protein"/>
</dbReference>
<organism evidence="3 4">
    <name type="scientific">Alosa alosa</name>
    <name type="common">allis shad</name>
    <dbReference type="NCBI Taxonomy" id="278164"/>
    <lineage>
        <taxon>Eukaryota</taxon>
        <taxon>Metazoa</taxon>
        <taxon>Chordata</taxon>
        <taxon>Craniata</taxon>
        <taxon>Vertebrata</taxon>
        <taxon>Euteleostomi</taxon>
        <taxon>Actinopterygii</taxon>
        <taxon>Neopterygii</taxon>
        <taxon>Teleostei</taxon>
        <taxon>Clupei</taxon>
        <taxon>Clupeiformes</taxon>
        <taxon>Clupeoidei</taxon>
        <taxon>Clupeidae</taxon>
        <taxon>Alosa</taxon>
    </lineage>
</organism>
<dbReference type="PANTHER" id="PTHR44144:SF1">
    <property type="entry name" value="DNAJ HOMOLOG SUBFAMILY C MEMBER 9"/>
    <property type="match status" value="1"/>
</dbReference>
<evidence type="ECO:0000259" key="2">
    <source>
        <dbReference type="Pfam" id="PF23302"/>
    </source>
</evidence>
<dbReference type="Pfam" id="PF23302">
    <property type="entry name" value="HTH_DNAJC9"/>
    <property type="match status" value="1"/>
</dbReference>